<comment type="caution">
    <text evidence="2">The sequence shown here is derived from an EMBL/GenBank/DDBJ whole genome shotgun (WGS) entry which is preliminary data.</text>
</comment>
<evidence type="ECO:0000313" key="2">
    <source>
        <dbReference type="EMBL" id="MBE1533338.1"/>
    </source>
</evidence>
<feature type="compositionally biased region" description="Low complexity" evidence="1">
    <location>
        <begin position="259"/>
        <end position="275"/>
    </location>
</feature>
<gene>
    <name evidence="2" type="ORF">H4W34_003171</name>
</gene>
<proteinExistence type="predicted"/>
<evidence type="ECO:0000256" key="1">
    <source>
        <dbReference type="SAM" id="MobiDB-lite"/>
    </source>
</evidence>
<feature type="region of interest" description="Disordered" evidence="1">
    <location>
        <begin position="336"/>
        <end position="400"/>
    </location>
</feature>
<dbReference type="Proteomes" id="UP000627838">
    <property type="component" value="Unassembled WGS sequence"/>
</dbReference>
<organism evidence="2 3">
    <name type="scientific">Actinomadura algeriensis</name>
    <dbReference type="NCBI Taxonomy" id="1679523"/>
    <lineage>
        <taxon>Bacteria</taxon>
        <taxon>Bacillati</taxon>
        <taxon>Actinomycetota</taxon>
        <taxon>Actinomycetes</taxon>
        <taxon>Streptosporangiales</taxon>
        <taxon>Thermomonosporaceae</taxon>
        <taxon>Actinomadura</taxon>
    </lineage>
</organism>
<feature type="region of interest" description="Disordered" evidence="1">
    <location>
        <begin position="153"/>
        <end position="310"/>
    </location>
</feature>
<dbReference type="RefSeq" id="WP_192759904.1">
    <property type="nucleotide sequence ID" value="NZ_JADBDZ010000001.1"/>
</dbReference>
<protein>
    <submittedName>
        <fullName evidence="2">Uncharacterized protein YukE</fullName>
    </submittedName>
</protein>
<feature type="compositionally biased region" description="Gly residues" evidence="1">
    <location>
        <begin position="247"/>
        <end position="258"/>
    </location>
</feature>
<sequence>MGNEKFPIRDGKTWSEQSFSDMSFDDVKNQLASLRPEAVGDASTAYKDAADILAEMTEELRNGFAVRLRNNWQGENAQKALDQMGQIFQTAGALSDKSHNTAETYNWYKVSILDWYKAAAEEMTDGYVHTGGDDDNAREFIAKFSRRMGEAYNAHPNDIEKDLPREYGGLTDNPTTPNYPGGNPGGPGGMPGGGGGSIPGGAPGGMPGGAPGGMPGGGGGSFAGENPFAPPTNNGPHLQPGEVTPGGNWGSGSGGSGGSPWDSGNGSTGLSSFPGGASGGGGLSGIPGGGPGGGGLPGGGGGGLPGGGGGGIPGGAPGAFGGVGGGMGAGGMGPGAGAGGAGAAGRGAGAAGGARPMGMPMAPGGGGAGQGDQERERETWLTEDEDVWGANDDTAPPVIG</sequence>
<reference evidence="2 3" key="1">
    <citation type="submission" date="2020-10" db="EMBL/GenBank/DDBJ databases">
        <title>Sequencing the genomes of 1000 actinobacteria strains.</title>
        <authorList>
            <person name="Klenk H.-P."/>
        </authorList>
    </citation>
    <scope>NUCLEOTIDE SEQUENCE [LARGE SCALE GENOMIC DNA]</scope>
    <source>
        <strain evidence="2 3">DSM 46744</strain>
    </source>
</reference>
<feature type="compositionally biased region" description="Gly residues" evidence="1">
    <location>
        <begin position="336"/>
        <end position="352"/>
    </location>
</feature>
<keyword evidence="3" id="KW-1185">Reference proteome</keyword>
<feature type="compositionally biased region" description="Gly residues" evidence="1">
    <location>
        <begin position="276"/>
        <end position="310"/>
    </location>
</feature>
<evidence type="ECO:0000313" key="3">
    <source>
        <dbReference type="Proteomes" id="UP000627838"/>
    </source>
</evidence>
<feature type="compositionally biased region" description="Low complexity" evidence="1">
    <location>
        <begin position="353"/>
        <end position="362"/>
    </location>
</feature>
<name>A0ABR9JS81_9ACTN</name>
<accession>A0ABR9JS81</accession>
<dbReference type="EMBL" id="JADBDZ010000001">
    <property type="protein sequence ID" value="MBE1533338.1"/>
    <property type="molecule type" value="Genomic_DNA"/>
</dbReference>
<feature type="compositionally biased region" description="Gly residues" evidence="1">
    <location>
        <begin position="182"/>
        <end position="222"/>
    </location>
</feature>